<dbReference type="RefSeq" id="YP_009984472.1">
    <property type="nucleotide sequence ID" value="NC_052652.1"/>
</dbReference>
<dbReference type="GeneID" id="62611816"/>
<organism evidence="1 2">
    <name type="scientific">Escherichia phage vB_EcoM_PHB05</name>
    <dbReference type="NCBI Taxonomy" id="2041347"/>
    <lineage>
        <taxon>Viruses</taxon>
        <taxon>Duplodnaviria</taxon>
        <taxon>Heunggongvirae</taxon>
        <taxon>Uroviricota</taxon>
        <taxon>Caudoviricetes</taxon>
        <taxon>Stephanstirmvirinae</taxon>
        <taxon>Justusliebigvirus</taxon>
        <taxon>Justusliebigvirus PHB05</taxon>
    </lineage>
</organism>
<dbReference type="EMBL" id="MF805809">
    <property type="protein sequence ID" value="ATI15846.1"/>
    <property type="molecule type" value="Genomic_DNA"/>
</dbReference>
<evidence type="ECO:0000313" key="2">
    <source>
        <dbReference type="Proteomes" id="UP000230824"/>
    </source>
</evidence>
<protein>
    <submittedName>
        <fullName evidence="1">Uncharacterized protein</fullName>
    </submittedName>
</protein>
<evidence type="ECO:0000313" key="1">
    <source>
        <dbReference type="EMBL" id="ATI15846.1"/>
    </source>
</evidence>
<dbReference type="Proteomes" id="UP000230824">
    <property type="component" value="Segment"/>
</dbReference>
<keyword evidence="2" id="KW-1185">Reference proteome</keyword>
<reference evidence="1 2" key="1">
    <citation type="submission" date="2017-09" db="EMBL/GenBank/DDBJ databases">
        <title>Phage vB_EcoM_PHB05 against multidrug-resistant shiga toxin-producing Escherichia.</title>
        <authorList>
            <person name="Chen Y."/>
            <person name="Song J."/>
            <person name="Wu B."/>
        </authorList>
    </citation>
    <scope>NUCLEOTIDE SEQUENCE [LARGE SCALE GENOMIC DNA]</scope>
    <source>
        <strain evidence="1">Wastewater</strain>
    </source>
</reference>
<sequence>MTEKELEKYFNINVFDGFDDIEDVERYYEVELDKDNIVILSATYDCAYYEGESHVYFYDMKTSLFYEVHAYHCSCYGLEGQWEPEEIGDLDFTIAYLNRRGASTILK</sequence>
<proteinExistence type="predicted"/>
<accession>A0A291LB59</accession>
<name>A0A291LB59_9CAUD</name>
<dbReference type="KEGG" id="vg:62611816"/>